<dbReference type="GeneID" id="20341455"/>
<dbReference type="Gene3D" id="3.10.450.240">
    <property type="match status" value="1"/>
</dbReference>
<organism evidence="4">
    <name type="scientific">Gaeumannomyces tritici (strain R3-111a-1)</name>
    <name type="common">Wheat and barley take-all root rot fungus</name>
    <name type="synonym">Gaeumannomyces graminis var. tritici</name>
    <dbReference type="NCBI Taxonomy" id="644352"/>
    <lineage>
        <taxon>Eukaryota</taxon>
        <taxon>Fungi</taxon>
        <taxon>Dikarya</taxon>
        <taxon>Ascomycota</taxon>
        <taxon>Pezizomycotina</taxon>
        <taxon>Sordariomycetes</taxon>
        <taxon>Sordariomycetidae</taxon>
        <taxon>Magnaporthales</taxon>
        <taxon>Magnaporthaceae</taxon>
        <taxon>Gaeumannomyces</taxon>
    </lineage>
</organism>
<evidence type="ECO:0000313" key="5">
    <source>
        <dbReference type="EnsemblFungi" id="EJT81007"/>
    </source>
</evidence>
<evidence type="ECO:0000256" key="3">
    <source>
        <dbReference type="ARBA" id="ARBA00023128"/>
    </source>
</evidence>
<reference evidence="4" key="3">
    <citation type="submission" date="2010-09" db="EMBL/GenBank/DDBJ databases">
        <title>Annotation of Gaeumannomyces graminis var. tritici R3-111a-1.</title>
        <authorList>
            <consortium name="The Broad Institute Genome Sequencing Platform"/>
            <person name="Ma L.-J."/>
            <person name="Dead R."/>
            <person name="Young S.K."/>
            <person name="Zeng Q."/>
            <person name="Gargeya S."/>
            <person name="Fitzgerald M."/>
            <person name="Haas B."/>
            <person name="Abouelleil A."/>
            <person name="Alvarado L."/>
            <person name="Arachchi H.M."/>
            <person name="Berlin A."/>
            <person name="Brown A."/>
            <person name="Chapman S.B."/>
            <person name="Chen Z."/>
            <person name="Dunbar C."/>
            <person name="Freedman E."/>
            <person name="Gearin G."/>
            <person name="Gellesch M."/>
            <person name="Goldberg J."/>
            <person name="Griggs A."/>
            <person name="Gujja S."/>
            <person name="Heiman D."/>
            <person name="Howarth C."/>
            <person name="Larson L."/>
            <person name="Lui A."/>
            <person name="MacDonald P.J.P."/>
            <person name="Mehta T."/>
            <person name="Montmayeur A."/>
            <person name="Murphy C."/>
            <person name="Neiman D."/>
            <person name="Pearson M."/>
            <person name="Priest M."/>
            <person name="Roberts A."/>
            <person name="Saif S."/>
            <person name="Shea T."/>
            <person name="Shenoy N."/>
            <person name="Sisk P."/>
            <person name="Stolte C."/>
            <person name="Sykes S."/>
            <person name="Yandava C."/>
            <person name="Wortman J."/>
            <person name="Nusbaum C."/>
            <person name="Birren B."/>
        </authorList>
    </citation>
    <scope>NUCLEOTIDE SEQUENCE</scope>
    <source>
        <strain evidence="4">R3-111a-1</strain>
    </source>
</reference>
<dbReference type="eggNOG" id="ENOG502SAX9">
    <property type="taxonomic scope" value="Eukaryota"/>
</dbReference>
<dbReference type="AlphaFoldDB" id="J3NIB4"/>
<name>J3NIB4_GAET3</name>
<reference evidence="5" key="5">
    <citation type="submission" date="2018-04" db="UniProtKB">
        <authorList>
            <consortium name="EnsemblFungi"/>
        </authorList>
    </citation>
    <scope>IDENTIFICATION</scope>
    <source>
        <strain evidence="5">R3-111a-1</strain>
    </source>
</reference>
<comment type="subcellular location">
    <subcellularLocation>
        <location evidence="1">Mitochondrion</location>
    </subcellularLocation>
</comment>
<sequence>MGPRSTSAATRSATRAFVKGTTAPSRMQAQEGSMVGLFRLPGTFVPPPALRSLRESPSEGLRLQWVRARLRATDALGIAATWLTSKPSFLKPARLRLNRASLIPTAKALHRTMSEALAAGDRDTLRRVCVPSLFETLSARLARRPRGRRYEWSLESYTSPLQFPRIVDHKLAALPGVGGKLSYVHQVVVAISSRQRLAQYDDTKKGMLVPGSEKTVDLVEHLILTRPIDFKTYVPGDWAVFGHAEESSLEDFETEQRAMRALEQQHQPR</sequence>
<evidence type="ECO:0000313" key="6">
    <source>
        <dbReference type="Proteomes" id="UP000006039"/>
    </source>
</evidence>
<reference evidence="4" key="2">
    <citation type="submission" date="2010-07" db="EMBL/GenBank/DDBJ databases">
        <authorList>
            <consortium name="The Broad Institute Genome Sequencing Platform"/>
            <consortium name="Broad Institute Genome Sequencing Center for Infectious Disease"/>
            <person name="Ma L.-J."/>
            <person name="Dead R."/>
            <person name="Young S."/>
            <person name="Zeng Q."/>
            <person name="Koehrsen M."/>
            <person name="Alvarado L."/>
            <person name="Berlin A."/>
            <person name="Chapman S.B."/>
            <person name="Chen Z."/>
            <person name="Freedman E."/>
            <person name="Gellesch M."/>
            <person name="Goldberg J."/>
            <person name="Griggs A."/>
            <person name="Gujja S."/>
            <person name="Heilman E.R."/>
            <person name="Heiman D."/>
            <person name="Hepburn T."/>
            <person name="Howarth C."/>
            <person name="Jen D."/>
            <person name="Larson L."/>
            <person name="Mehta T."/>
            <person name="Neiman D."/>
            <person name="Pearson M."/>
            <person name="Roberts A."/>
            <person name="Saif S."/>
            <person name="Shea T."/>
            <person name="Shenoy N."/>
            <person name="Sisk P."/>
            <person name="Stolte C."/>
            <person name="Sykes S."/>
            <person name="Walk T."/>
            <person name="White J."/>
            <person name="Yandava C."/>
            <person name="Haas B."/>
            <person name="Nusbaum C."/>
            <person name="Birren B."/>
        </authorList>
    </citation>
    <scope>NUCLEOTIDE SEQUENCE</scope>
    <source>
        <strain evidence="4">R3-111a-1</strain>
    </source>
</reference>
<dbReference type="EnsemblFungi" id="EJT81007">
    <property type="protein sequence ID" value="EJT81007"/>
    <property type="gene ID" value="GGTG_00997"/>
</dbReference>
<proteinExistence type="predicted"/>
<dbReference type="InterPro" id="IPR032710">
    <property type="entry name" value="NTF2-like_dom_sf"/>
</dbReference>
<dbReference type="GO" id="GO:0005739">
    <property type="term" value="C:mitochondrion"/>
    <property type="evidence" value="ECO:0007669"/>
    <property type="project" value="UniProtKB-SubCell"/>
</dbReference>
<keyword evidence="2" id="KW-0809">Transit peptide</keyword>
<dbReference type="RefSeq" id="XP_009217016.1">
    <property type="nucleotide sequence ID" value="XM_009218752.1"/>
</dbReference>
<dbReference type="Proteomes" id="UP000006039">
    <property type="component" value="Unassembled WGS sequence"/>
</dbReference>
<dbReference type="PANTHER" id="PTHR28554">
    <property type="entry name" value="39S RIBOSOMAL PROTEIN L45, MITOCHONDRIAL"/>
    <property type="match status" value="1"/>
</dbReference>
<dbReference type="HOGENOM" id="CLU_055139_2_1_1"/>
<dbReference type="InterPro" id="IPR051975">
    <property type="entry name" value="mtLSU_mL45"/>
</dbReference>
<accession>J3NIB4</accession>
<evidence type="ECO:0000256" key="1">
    <source>
        <dbReference type="ARBA" id="ARBA00004173"/>
    </source>
</evidence>
<gene>
    <name evidence="5" type="primary">20341455</name>
    <name evidence="4" type="ORF">GGTG_00997</name>
</gene>
<reference evidence="5" key="4">
    <citation type="journal article" date="2015" name="G3 (Bethesda)">
        <title>Genome sequences of three phytopathogenic species of the Magnaporthaceae family of fungi.</title>
        <authorList>
            <person name="Okagaki L.H."/>
            <person name="Nunes C.C."/>
            <person name="Sailsbery J."/>
            <person name="Clay B."/>
            <person name="Brown D."/>
            <person name="John T."/>
            <person name="Oh Y."/>
            <person name="Young N."/>
            <person name="Fitzgerald M."/>
            <person name="Haas B.J."/>
            <person name="Zeng Q."/>
            <person name="Young S."/>
            <person name="Adiconis X."/>
            <person name="Fan L."/>
            <person name="Levin J.Z."/>
            <person name="Mitchell T.K."/>
            <person name="Okubara P.A."/>
            <person name="Farman M.L."/>
            <person name="Kohn L.M."/>
            <person name="Birren B."/>
            <person name="Ma L.-J."/>
            <person name="Dean R.A."/>
        </authorList>
    </citation>
    <scope>NUCLEOTIDE SEQUENCE</scope>
    <source>
        <strain evidence="5">R3-111a-1</strain>
    </source>
</reference>
<dbReference type="STRING" id="644352.J3NIB4"/>
<reference evidence="6" key="1">
    <citation type="submission" date="2010-07" db="EMBL/GenBank/DDBJ databases">
        <title>The genome sequence of Gaeumannomyces graminis var. tritici strain R3-111a-1.</title>
        <authorList>
            <consortium name="The Broad Institute Genome Sequencing Platform"/>
            <person name="Ma L.-J."/>
            <person name="Dead R."/>
            <person name="Young S."/>
            <person name="Zeng Q."/>
            <person name="Koehrsen M."/>
            <person name="Alvarado L."/>
            <person name="Berlin A."/>
            <person name="Chapman S.B."/>
            <person name="Chen Z."/>
            <person name="Freedman E."/>
            <person name="Gellesch M."/>
            <person name="Goldberg J."/>
            <person name="Griggs A."/>
            <person name="Gujja S."/>
            <person name="Heilman E.R."/>
            <person name="Heiman D."/>
            <person name="Hepburn T."/>
            <person name="Howarth C."/>
            <person name="Jen D."/>
            <person name="Larson L."/>
            <person name="Mehta T."/>
            <person name="Neiman D."/>
            <person name="Pearson M."/>
            <person name="Roberts A."/>
            <person name="Saif S."/>
            <person name="Shea T."/>
            <person name="Shenoy N."/>
            <person name="Sisk P."/>
            <person name="Stolte C."/>
            <person name="Sykes S."/>
            <person name="Walk T."/>
            <person name="White J."/>
            <person name="Yandava C."/>
            <person name="Haas B."/>
            <person name="Nusbaum C."/>
            <person name="Birren B."/>
        </authorList>
    </citation>
    <scope>NUCLEOTIDE SEQUENCE [LARGE SCALE GENOMIC DNA]</scope>
    <source>
        <strain evidence="6">R3-111a-1</strain>
    </source>
</reference>
<dbReference type="SUPFAM" id="SSF54427">
    <property type="entry name" value="NTF2-like"/>
    <property type="match status" value="1"/>
</dbReference>
<keyword evidence="3" id="KW-0496">Mitochondrion</keyword>
<evidence type="ECO:0008006" key="7">
    <source>
        <dbReference type="Google" id="ProtNLM"/>
    </source>
</evidence>
<evidence type="ECO:0000256" key="2">
    <source>
        <dbReference type="ARBA" id="ARBA00022946"/>
    </source>
</evidence>
<keyword evidence="6" id="KW-1185">Reference proteome</keyword>
<dbReference type="OrthoDB" id="19619at2759"/>
<dbReference type="EMBL" id="GL385395">
    <property type="protein sequence ID" value="EJT81007.1"/>
    <property type="molecule type" value="Genomic_DNA"/>
</dbReference>
<dbReference type="VEuPathDB" id="FungiDB:GGTG_00997"/>
<dbReference type="PANTHER" id="PTHR28554:SF1">
    <property type="entry name" value="LARGE RIBOSOMAL SUBUNIT PROTEIN ML45"/>
    <property type="match status" value="1"/>
</dbReference>
<protein>
    <recommendedName>
        <fullName evidence="7">Tim44-like domain-containing protein</fullName>
    </recommendedName>
</protein>
<evidence type="ECO:0000313" key="4">
    <source>
        <dbReference type="EMBL" id="EJT81007.1"/>
    </source>
</evidence>